<protein>
    <recommendedName>
        <fullName evidence="6">Transmembrane protein</fullName>
    </recommendedName>
</protein>
<gene>
    <name evidence="4" type="ORF">SNE40_019647</name>
</gene>
<dbReference type="EMBL" id="JAZGQO010000014">
    <property type="protein sequence ID" value="KAK6171461.1"/>
    <property type="molecule type" value="Genomic_DNA"/>
</dbReference>
<evidence type="ECO:0000256" key="1">
    <source>
        <dbReference type="SAM" id="MobiDB-lite"/>
    </source>
</evidence>
<feature type="signal peptide" evidence="3">
    <location>
        <begin position="1"/>
        <end position="22"/>
    </location>
</feature>
<feature type="transmembrane region" description="Helical" evidence="2">
    <location>
        <begin position="67"/>
        <end position="87"/>
    </location>
</feature>
<evidence type="ECO:0000313" key="4">
    <source>
        <dbReference type="EMBL" id="KAK6171461.1"/>
    </source>
</evidence>
<feature type="chain" id="PRO_5042965569" description="Transmembrane protein" evidence="3">
    <location>
        <begin position="23"/>
        <end position="89"/>
    </location>
</feature>
<comment type="caution">
    <text evidence="4">The sequence shown here is derived from an EMBL/GenBank/DDBJ whole genome shotgun (WGS) entry which is preliminary data.</text>
</comment>
<dbReference type="AlphaFoldDB" id="A0AAN8PG40"/>
<evidence type="ECO:0000256" key="2">
    <source>
        <dbReference type="SAM" id="Phobius"/>
    </source>
</evidence>
<keyword evidence="2" id="KW-1133">Transmembrane helix</keyword>
<feature type="compositionally biased region" description="Polar residues" evidence="1">
    <location>
        <begin position="31"/>
        <end position="40"/>
    </location>
</feature>
<evidence type="ECO:0008006" key="6">
    <source>
        <dbReference type="Google" id="ProtNLM"/>
    </source>
</evidence>
<feature type="region of interest" description="Disordered" evidence="1">
    <location>
        <begin position="31"/>
        <end position="50"/>
    </location>
</feature>
<dbReference type="Proteomes" id="UP001347796">
    <property type="component" value="Unassembled WGS sequence"/>
</dbReference>
<name>A0AAN8PG40_PATCE</name>
<accession>A0AAN8PG40</accession>
<organism evidence="4 5">
    <name type="scientific">Patella caerulea</name>
    <name type="common">Rayed Mediterranean limpet</name>
    <dbReference type="NCBI Taxonomy" id="87958"/>
    <lineage>
        <taxon>Eukaryota</taxon>
        <taxon>Metazoa</taxon>
        <taxon>Spiralia</taxon>
        <taxon>Lophotrochozoa</taxon>
        <taxon>Mollusca</taxon>
        <taxon>Gastropoda</taxon>
        <taxon>Patellogastropoda</taxon>
        <taxon>Patelloidea</taxon>
        <taxon>Patellidae</taxon>
        <taxon>Patella</taxon>
    </lineage>
</organism>
<evidence type="ECO:0000313" key="5">
    <source>
        <dbReference type="Proteomes" id="UP001347796"/>
    </source>
</evidence>
<keyword evidence="2" id="KW-0472">Membrane</keyword>
<keyword evidence="3" id="KW-0732">Signal</keyword>
<evidence type="ECO:0000256" key="3">
    <source>
        <dbReference type="SAM" id="SignalP"/>
    </source>
</evidence>
<sequence length="89" mass="9398">MARSGWMILSIFVLSILMVIQEMPILIEATSSTNAPSEETTSGDDMIFSSADPLETTTMTKNTSPPVGGLVGVVAVVGCAVLCVCLWNF</sequence>
<proteinExistence type="predicted"/>
<keyword evidence="5" id="KW-1185">Reference proteome</keyword>
<keyword evidence="2" id="KW-0812">Transmembrane</keyword>
<reference evidence="4 5" key="1">
    <citation type="submission" date="2024-01" db="EMBL/GenBank/DDBJ databases">
        <title>The genome of the rayed Mediterranean limpet Patella caerulea (Linnaeus, 1758).</title>
        <authorList>
            <person name="Anh-Thu Weber A."/>
            <person name="Halstead-Nussloch G."/>
        </authorList>
    </citation>
    <scope>NUCLEOTIDE SEQUENCE [LARGE SCALE GENOMIC DNA]</scope>
    <source>
        <strain evidence="4">AATW-2023a</strain>
        <tissue evidence="4">Whole specimen</tissue>
    </source>
</reference>